<evidence type="ECO:0000313" key="3">
    <source>
        <dbReference type="Proteomes" id="UP001237642"/>
    </source>
</evidence>
<keyword evidence="3" id="KW-1185">Reference proteome</keyword>
<proteinExistence type="predicted"/>
<evidence type="ECO:0000256" key="1">
    <source>
        <dbReference type="SAM" id="MobiDB-lite"/>
    </source>
</evidence>
<dbReference type="EMBL" id="JAUIZM010000011">
    <property type="protein sequence ID" value="KAK1355972.1"/>
    <property type="molecule type" value="Genomic_DNA"/>
</dbReference>
<dbReference type="AlphaFoldDB" id="A0AAD8GV93"/>
<evidence type="ECO:0000313" key="2">
    <source>
        <dbReference type="EMBL" id="KAK1355972.1"/>
    </source>
</evidence>
<dbReference type="InterPro" id="IPR004252">
    <property type="entry name" value="Probable_transposase_24"/>
</dbReference>
<feature type="compositionally biased region" description="Basic residues" evidence="1">
    <location>
        <begin position="575"/>
        <end position="586"/>
    </location>
</feature>
<feature type="region of interest" description="Disordered" evidence="1">
    <location>
        <begin position="527"/>
        <end position="588"/>
    </location>
</feature>
<reference evidence="2" key="1">
    <citation type="submission" date="2023-02" db="EMBL/GenBank/DDBJ databases">
        <title>Genome of toxic invasive species Heracleum sosnowskyi carries increased number of genes despite the absence of recent whole-genome duplications.</title>
        <authorList>
            <person name="Schelkunov M."/>
            <person name="Shtratnikova V."/>
            <person name="Makarenko M."/>
            <person name="Klepikova A."/>
            <person name="Omelchenko D."/>
            <person name="Novikova G."/>
            <person name="Obukhova E."/>
            <person name="Bogdanov V."/>
            <person name="Penin A."/>
            <person name="Logacheva M."/>
        </authorList>
    </citation>
    <scope>NUCLEOTIDE SEQUENCE</scope>
    <source>
        <strain evidence="2">Hsosn_3</strain>
        <tissue evidence="2">Leaf</tissue>
    </source>
</reference>
<reference evidence="2" key="2">
    <citation type="submission" date="2023-05" db="EMBL/GenBank/DDBJ databases">
        <authorList>
            <person name="Schelkunov M.I."/>
        </authorList>
    </citation>
    <scope>NUCLEOTIDE SEQUENCE</scope>
    <source>
        <strain evidence="2">Hsosn_3</strain>
        <tissue evidence="2">Leaf</tissue>
    </source>
</reference>
<dbReference type="Pfam" id="PF03004">
    <property type="entry name" value="Transposase_24"/>
    <property type="match status" value="1"/>
</dbReference>
<sequence length="641" mass="72671">MVLHPIKSSDGKYHEIKAAIFDMTKQEKEIFCSVLEKAKLPYGCAANISRYVHTKEMDGRSATKVLKRQFVTTHQLQQQQRTKKCTEVCSPRKSARLNNVPVKIPTEVKRYRKSGEGTEVTSTRKSARQMSARPEINDMISKQKPNSTEKKGARKSTPTNNQVSDENIEYLPPPPPLESSPVKPLTITEYEMIKLENIRRNNEKLKALNLPTLATEMVDSMKKNNGKRKSRDENAYVPENDDQSGDDASESVPKKTEKLKKNKLCTGPTTRLRATALTATENVSTQNDTSEKDAANSVLVQPAAQIQLPCAEGVGTMANYLAMLERKRKQAANDVAASGSGTKTDRVPETDMPFFENEEVEPAVSSPNYLFILMFSVLKIQAPKKIRGKTRMDKVHTRPFEKRVVISVNNKFQPVADDDQKISELSNFLGTLKRCVPLTYASWEHVPESLKDTFWSYTKQRYIIPEECRKWSMKTIQTAWKGYKSRTKRDHYTPYATDDERLQNKPEEILLEELKLLLNYWGDPDVQERTEKNSKSRGEYKDTHTVGPKLFSQIQHNMKKKKPERELTQGLIFSKTRKRKPGRKYKTNPEVMNFRIETIKKKLNSSEGVDGIEELVSGGKKSHVSSDTVGDGTPVTGGTSS</sequence>
<protein>
    <recommendedName>
        <fullName evidence="4">Transposase</fullName>
    </recommendedName>
</protein>
<dbReference type="PANTHER" id="PTHR33144:SF16">
    <property type="entry name" value="OS02G0129000 PROTEIN"/>
    <property type="match status" value="1"/>
</dbReference>
<feature type="compositionally biased region" description="Low complexity" evidence="1">
    <location>
        <begin position="627"/>
        <end position="641"/>
    </location>
</feature>
<dbReference type="PANTHER" id="PTHR33144">
    <property type="entry name" value="OS10G0409366 PROTEIN-RELATED"/>
    <property type="match status" value="1"/>
</dbReference>
<feature type="compositionally biased region" description="Polar residues" evidence="1">
    <location>
        <begin position="156"/>
        <end position="165"/>
    </location>
</feature>
<accession>A0AAD8GV93</accession>
<feature type="compositionally biased region" description="Acidic residues" evidence="1">
    <location>
        <begin position="239"/>
        <end position="249"/>
    </location>
</feature>
<comment type="caution">
    <text evidence="2">The sequence shown here is derived from an EMBL/GenBank/DDBJ whole genome shotgun (WGS) entry which is preliminary data.</text>
</comment>
<name>A0AAD8GV93_9APIA</name>
<feature type="compositionally biased region" description="Basic and acidic residues" evidence="1">
    <location>
        <begin position="527"/>
        <end position="544"/>
    </location>
</feature>
<organism evidence="2 3">
    <name type="scientific">Heracleum sosnowskyi</name>
    <dbReference type="NCBI Taxonomy" id="360622"/>
    <lineage>
        <taxon>Eukaryota</taxon>
        <taxon>Viridiplantae</taxon>
        <taxon>Streptophyta</taxon>
        <taxon>Embryophyta</taxon>
        <taxon>Tracheophyta</taxon>
        <taxon>Spermatophyta</taxon>
        <taxon>Magnoliopsida</taxon>
        <taxon>eudicotyledons</taxon>
        <taxon>Gunneridae</taxon>
        <taxon>Pentapetalae</taxon>
        <taxon>asterids</taxon>
        <taxon>campanulids</taxon>
        <taxon>Apiales</taxon>
        <taxon>Apiaceae</taxon>
        <taxon>Apioideae</taxon>
        <taxon>apioid superclade</taxon>
        <taxon>Tordylieae</taxon>
        <taxon>Tordyliinae</taxon>
        <taxon>Heracleum</taxon>
    </lineage>
</organism>
<evidence type="ECO:0008006" key="4">
    <source>
        <dbReference type="Google" id="ProtNLM"/>
    </source>
</evidence>
<feature type="region of interest" description="Disordered" evidence="1">
    <location>
        <begin position="112"/>
        <end position="182"/>
    </location>
</feature>
<gene>
    <name evidence="2" type="ORF">POM88_049228</name>
</gene>
<dbReference type="Proteomes" id="UP001237642">
    <property type="component" value="Unassembled WGS sequence"/>
</dbReference>
<feature type="region of interest" description="Disordered" evidence="1">
    <location>
        <begin position="220"/>
        <end position="267"/>
    </location>
</feature>
<feature type="region of interest" description="Disordered" evidence="1">
    <location>
        <begin position="607"/>
        <end position="641"/>
    </location>
</feature>